<dbReference type="InterPro" id="IPR050266">
    <property type="entry name" value="AB_hydrolase_sf"/>
</dbReference>
<dbReference type="InterPro" id="IPR029058">
    <property type="entry name" value="AB_hydrolase_fold"/>
</dbReference>
<dbReference type="InterPro" id="IPR000639">
    <property type="entry name" value="Epox_hydrolase-like"/>
</dbReference>
<feature type="domain" description="AB hydrolase-1" evidence="1">
    <location>
        <begin position="31"/>
        <end position="279"/>
    </location>
</feature>
<dbReference type="PRINTS" id="PR00412">
    <property type="entry name" value="EPOXHYDRLASE"/>
</dbReference>
<dbReference type="PANTHER" id="PTHR43798:SF33">
    <property type="entry name" value="HYDROLASE, PUTATIVE (AFU_ORTHOLOGUE AFUA_2G14860)-RELATED"/>
    <property type="match status" value="1"/>
</dbReference>
<accession>A0A371RLW9</accession>
<name>A0A371RLW9_9PROT</name>
<dbReference type="GO" id="GO:0047372">
    <property type="term" value="F:monoacylglycerol lipase activity"/>
    <property type="evidence" value="ECO:0007669"/>
    <property type="project" value="TreeGrafter"/>
</dbReference>
<reference evidence="2 3" key="1">
    <citation type="submission" date="2018-08" db="EMBL/GenBank/DDBJ databases">
        <title>Parvularcula sp. SM1705, isolated from surface water of the South Sea China.</title>
        <authorList>
            <person name="Sun L."/>
        </authorList>
    </citation>
    <scope>NUCLEOTIDE SEQUENCE [LARGE SCALE GENOMIC DNA]</scope>
    <source>
        <strain evidence="2 3">SM1705</strain>
    </source>
</reference>
<dbReference type="EMBL" id="QUQO01000001">
    <property type="protein sequence ID" value="RFB06366.1"/>
    <property type="molecule type" value="Genomic_DNA"/>
</dbReference>
<keyword evidence="2" id="KW-0378">Hydrolase</keyword>
<comment type="caution">
    <text evidence="2">The sequence shown here is derived from an EMBL/GenBank/DDBJ whole genome shotgun (WGS) entry which is preliminary data.</text>
</comment>
<dbReference type="AlphaFoldDB" id="A0A371RLW9"/>
<sequence>MPVGSCVDSASSFVHGGHQYACWETGEGPDLLLIHGFPTSSWDWAALWGPLSWHFRLHAMDMLGFGLSDKPRGHRYLIADQAEAYAALLRARGVHEVHLLVHDYGCTVGQELLARAAEGSLEGITIKSIVFLNGGLFPHAHRPRPIQKLMAGPLGPLIARFMSRRSFGKSFSAIFGPDTQPTDEELDAYWSLICTEDGVKVIPALLDYMAQRRANEARWTDPIKTPAVPMRLINGLEDPVSGRHLLEEFARLIPDADVVPLEGVGHYPQVEAPREVFRAVMDFHRTL</sequence>
<gene>
    <name evidence="2" type="ORF">DX908_05615</name>
</gene>
<evidence type="ECO:0000313" key="3">
    <source>
        <dbReference type="Proteomes" id="UP000264589"/>
    </source>
</evidence>
<organism evidence="2 3">
    <name type="scientific">Parvularcula marina</name>
    <dbReference type="NCBI Taxonomy" id="2292771"/>
    <lineage>
        <taxon>Bacteria</taxon>
        <taxon>Pseudomonadati</taxon>
        <taxon>Pseudomonadota</taxon>
        <taxon>Alphaproteobacteria</taxon>
        <taxon>Parvularculales</taxon>
        <taxon>Parvularculaceae</taxon>
        <taxon>Parvularcula</taxon>
    </lineage>
</organism>
<dbReference type="InterPro" id="IPR000073">
    <property type="entry name" value="AB_hydrolase_1"/>
</dbReference>
<evidence type="ECO:0000313" key="2">
    <source>
        <dbReference type="EMBL" id="RFB06366.1"/>
    </source>
</evidence>
<dbReference type="InParanoid" id="A0A371RLW9"/>
<evidence type="ECO:0000259" key="1">
    <source>
        <dbReference type="Pfam" id="PF12697"/>
    </source>
</evidence>
<dbReference type="SUPFAM" id="SSF53474">
    <property type="entry name" value="alpha/beta-Hydrolases"/>
    <property type="match status" value="1"/>
</dbReference>
<dbReference type="GO" id="GO:0046464">
    <property type="term" value="P:acylglycerol catabolic process"/>
    <property type="evidence" value="ECO:0007669"/>
    <property type="project" value="TreeGrafter"/>
</dbReference>
<dbReference type="PANTHER" id="PTHR43798">
    <property type="entry name" value="MONOACYLGLYCEROL LIPASE"/>
    <property type="match status" value="1"/>
</dbReference>
<keyword evidence="3" id="KW-1185">Reference proteome</keyword>
<dbReference type="Proteomes" id="UP000264589">
    <property type="component" value="Unassembled WGS sequence"/>
</dbReference>
<proteinExistence type="predicted"/>
<dbReference type="OrthoDB" id="9779853at2"/>
<protein>
    <submittedName>
        <fullName evidence="2">Alpha/beta hydrolase</fullName>
    </submittedName>
</protein>
<dbReference type="GO" id="GO:0016020">
    <property type="term" value="C:membrane"/>
    <property type="evidence" value="ECO:0007669"/>
    <property type="project" value="TreeGrafter"/>
</dbReference>
<dbReference type="Pfam" id="PF12697">
    <property type="entry name" value="Abhydrolase_6"/>
    <property type="match status" value="1"/>
</dbReference>
<dbReference type="Gene3D" id="3.40.50.1820">
    <property type="entry name" value="alpha/beta hydrolase"/>
    <property type="match status" value="1"/>
</dbReference>